<evidence type="ECO:0000256" key="2">
    <source>
        <dbReference type="ARBA" id="ARBA00004555"/>
    </source>
</evidence>
<evidence type="ECO:0000256" key="4">
    <source>
        <dbReference type="ARBA" id="ARBA00022448"/>
    </source>
</evidence>
<dbReference type="SUPFAM" id="SSF64356">
    <property type="entry name" value="SNARE-like"/>
    <property type="match status" value="1"/>
</dbReference>
<keyword evidence="5" id="KW-0653">Protein transport</keyword>
<accession>A0A444X342</accession>
<sequence>MFSLSTIAVALKANKSIKKKDIVTRVASCLDFKEIKKMVYTTAVSTSVFEDFKASISEEASCQTISKINLKDPTITPFLTLFSIAKLTSTAASPPPHRRRRICSSRHPHCSPLVSSDATRLASPLVSSVSFLCRGPLFSSTSLEVVLGAVGVAVSVVVVKPVSIVVVGPEIVVSVLVSSLYLRAPSLPVRGHILPPSLSLPFLPRCRKIENCISETEEEASKKQKMIRAVLVMNTQGRPRITKFYEFWPVEKQHEAIRNVFSVLCSRAEHVSNFVDAESIFGPAKLLSFPELDFQPKVRRTADSRLVYKHFATLYFVFIFDSSENELAMLDLIQVFVETLDKCFRNVCELDIVFNYSKIHAILDEIIFGGQVLETSSTEVMKAVEEITKLEAASNAINLVSKSVSNWRSR</sequence>
<proteinExistence type="inferred from homology"/>
<dbReference type="FunFam" id="3.30.450.60:FF:000001">
    <property type="entry name" value="AP complex subunit sigma"/>
    <property type="match status" value="1"/>
</dbReference>
<keyword evidence="4" id="KW-0813">Transport</keyword>
<dbReference type="GO" id="GO:0006886">
    <property type="term" value="P:intracellular protein transport"/>
    <property type="evidence" value="ECO:0007669"/>
    <property type="project" value="InterPro"/>
</dbReference>
<dbReference type="AlphaFoldDB" id="A0A444X342"/>
<reference evidence="10 11" key="1">
    <citation type="submission" date="2019-01" db="EMBL/GenBank/DDBJ databases">
        <title>Sequencing of cultivated peanut Arachis hypogaea provides insights into genome evolution and oil improvement.</title>
        <authorList>
            <person name="Chen X."/>
        </authorList>
    </citation>
    <scope>NUCLEOTIDE SEQUENCE [LARGE SCALE GENOMIC DNA]</scope>
    <source>
        <strain evidence="11">cv. Fuhuasheng</strain>
        <tissue evidence="10">Leaves</tissue>
    </source>
</reference>
<dbReference type="InterPro" id="IPR022775">
    <property type="entry name" value="AP_mu_sigma_su"/>
</dbReference>
<comment type="caution">
    <text evidence="10">The sequence shown here is derived from an EMBL/GenBank/DDBJ whole genome shotgun (WGS) entry which is preliminary data.</text>
</comment>
<organism evidence="10 11">
    <name type="scientific">Arachis hypogaea</name>
    <name type="common">Peanut</name>
    <dbReference type="NCBI Taxonomy" id="3818"/>
    <lineage>
        <taxon>Eukaryota</taxon>
        <taxon>Viridiplantae</taxon>
        <taxon>Streptophyta</taxon>
        <taxon>Embryophyta</taxon>
        <taxon>Tracheophyta</taxon>
        <taxon>Spermatophyta</taxon>
        <taxon>Magnoliopsida</taxon>
        <taxon>eudicotyledons</taxon>
        <taxon>Gunneridae</taxon>
        <taxon>Pentapetalae</taxon>
        <taxon>rosids</taxon>
        <taxon>fabids</taxon>
        <taxon>Fabales</taxon>
        <taxon>Fabaceae</taxon>
        <taxon>Papilionoideae</taxon>
        <taxon>50 kb inversion clade</taxon>
        <taxon>dalbergioids sensu lato</taxon>
        <taxon>Dalbergieae</taxon>
        <taxon>Pterocarpus clade</taxon>
        <taxon>Arachis</taxon>
    </lineage>
</organism>
<dbReference type="STRING" id="3818.A0A444X342"/>
<evidence type="ECO:0000256" key="7">
    <source>
        <dbReference type="ARBA" id="ARBA00023136"/>
    </source>
</evidence>
<dbReference type="CDD" id="cd14834">
    <property type="entry name" value="AP3_sigma"/>
    <property type="match status" value="1"/>
</dbReference>
<evidence type="ECO:0000256" key="1">
    <source>
        <dbReference type="ARBA" id="ARBA00004180"/>
    </source>
</evidence>
<name>A0A444X342_ARAHY</name>
<dbReference type="GO" id="GO:0030123">
    <property type="term" value="C:AP-3 adaptor complex"/>
    <property type="evidence" value="ECO:0007669"/>
    <property type="project" value="InterPro"/>
</dbReference>
<dbReference type="GO" id="GO:0030659">
    <property type="term" value="C:cytoplasmic vesicle membrane"/>
    <property type="evidence" value="ECO:0007669"/>
    <property type="project" value="UniProtKB-SubCell"/>
</dbReference>
<protein>
    <recommendedName>
        <fullName evidence="9">AP complex mu/sigma subunit domain-containing protein</fullName>
    </recommendedName>
</protein>
<evidence type="ECO:0000256" key="5">
    <source>
        <dbReference type="ARBA" id="ARBA00022927"/>
    </source>
</evidence>
<dbReference type="GO" id="GO:0006896">
    <property type="term" value="P:Golgi to vacuole transport"/>
    <property type="evidence" value="ECO:0007669"/>
    <property type="project" value="InterPro"/>
</dbReference>
<dbReference type="Pfam" id="PF01217">
    <property type="entry name" value="Clat_adaptor_s"/>
    <property type="match status" value="1"/>
</dbReference>
<evidence type="ECO:0000256" key="8">
    <source>
        <dbReference type="ARBA" id="ARBA00023329"/>
    </source>
</evidence>
<dbReference type="InterPro" id="IPR027155">
    <property type="entry name" value="APS3"/>
</dbReference>
<keyword evidence="6" id="KW-0333">Golgi apparatus</keyword>
<dbReference type="PANTHER" id="PTHR11753">
    <property type="entry name" value="ADAPTOR COMPLEXES SMALL SUBUNIT FAMILY"/>
    <property type="match status" value="1"/>
</dbReference>
<dbReference type="GO" id="GO:0005794">
    <property type="term" value="C:Golgi apparatus"/>
    <property type="evidence" value="ECO:0007669"/>
    <property type="project" value="UniProtKB-SubCell"/>
</dbReference>
<keyword evidence="7" id="KW-0472">Membrane</keyword>
<comment type="similarity">
    <text evidence="3">Belongs to the adaptor complexes small subunit family.</text>
</comment>
<dbReference type="InterPro" id="IPR016635">
    <property type="entry name" value="AP_complex_ssu"/>
</dbReference>
<evidence type="ECO:0000256" key="3">
    <source>
        <dbReference type="ARBA" id="ARBA00006972"/>
    </source>
</evidence>
<evidence type="ECO:0000259" key="9">
    <source>
        <dbReference type="Pfam" id="PF01217"/>
    </source>
</evidence>
<dbReference type="EMBL" id="SDMP01000020">
    <property type="protein sequence ID" value="RYQ84012.1"/>
    <property type="molecule type" value="Genomic_DNA"/>
</dbReference>
<dbReference type="InterPro" id="IPR000804">
    <property type="entry name" value="Clathrin_sm-chain_CS"/>
</dbReference>
<dbReference type="Gene3D" id="3.30.450.60">
    <property type="match status" value="1"/>
</dbReference>
<keyword evidence="8" id="KW-0968">Cytoplasmic vesicle</keyword>
<comment type="subcellular location">
    <subcellularLocation>
        <location evidence="1">Cytoplasmic vesicle membrane</location>
        <topology evidence="1">Peripheral membrane protein</topology>
        <orientation evidence="1">Cytoplasmic side</orientation>
    </subcellularLocation>
    <subcellularLocation>
        <location evidence="2">Golgi apparatus</location>
    </subcellularLocation>
</comment>
<dbReference type="Proteomes" id="UP000289738">
    <property type="component" value="Chromosome B10"/>
</dbReference>
<dbReference type="InterPro" id="IPR011012">
    <property type="entry name" value="Longin-like_dom_sf"/>
</dbReference>
<keyword evidence="11" id="KW-1185">Reference proteome</keyword>
<evidence type="ECO:0000313" key="11">
    <source>
        <dbReference type="Proteomes" id="UP000289738"/>
    </source>
</evidence>
<gene>
    <name evidence="10" type="ORF">Ahy_B10g102901</name>
</gene>
<dbReference type="PROSITE" id="PS00989">
    <property type="entry name" value="CLAT_ADAPTOR_S"/>
    <property type="match status" value="1"/>
</dbReference>
<feature type="domain" description="AP complex mu/sigma subunit" evidence="9">
    <location>
        <begin position="226"/>
        <end position="389"/>
    </location>
</feature>
<evidence type="ECO:0000256" key="6">
    <source>
        <dbReference type="ARBA" id="ARBA00023034"/>
    </source>
</evidence>
<evidence type="ECO:0000313" key="10">
    <source>
        <dbReference type="EMBL" id="RYQ84012.1"/>
    </source>
</evidence>